<sequence>MSDDAPATGRAQRQRSMAGEGDVRLRSPQGAQAWWDAERGATYQILRTQVGGVSDRLCAAEGLASLEVVHQTEALAGEP</sequence>
<feature type="region of interest" description="Disordered" evidence="1">
    <location>
        <begin position="1"/>
        <end position="26"/>
    </location>
</feature>
<accession>A0ABW3XMR7</accession>
<organism evidence="2 3">
    <name type="scientific">Streptomyces kaempferi</name>
    <dbReference type="NCBI Taxonomy" id="333725"/>
    <lineage>
        <taxon>Bacteria</taxon>
        <taxon>Bacillati</taxon>
        <taxon>Actinomycetota</taxon>
        <taxon>Actinomycetes</taxon>
        <taxon>Kitasatosporales</taxon>
        <taxon>Streptomycetaceae</taxon>
        <taxon>Streptomyces</taxon>
    </lineage>
</organism>
<comment type="caution">
    <text evidence="2">The sequence shown here is derived from an EMBL/GenBank/DDBJ whole genome shotgun (WGS) entry which is preliminary data.</text>
</comment>
<dbReference type="RefSeq" id="WP_381242503.1">
    <property type="nucleotide sequence ID" value="NZ_JBHSKH010000123.1"/>
</dbReference>
<evidence type="ECO:0000256" key="1">
    <source>
        <dbReference type="SAM" id="MobiDB-lite"/>
    </source>
</evidence>
<protein>
    <submittedName>
        <fullName evidence="2">Uncharacterized protein</fullName>
    </submittedName>
</protein>
<name>A0ABW3XMR7_9ACTN</name>
<evidence type="ECO:0000313" key="2">
    <source>
        <dbReference type="EMBL" id="MFD1310782.1"/>
    </source>
</evidence>
<gene>
    <name evidence="2" type="ORF">ACFQ5X_33710</name>
</gene>
<dbReference type="EMBL" id="JBHTMM010000060">
    <property type="protein sequence ID" value="MFD1310782.1"/>
    <property type="molecule type" value="Genomic_DNA"/>
</dbReference>
<proteinExistence type="predicted"/>
<evidence type="ECO:0000313" key="3">
    <source>
        <dbReference type="Proteomes" id="UP001597058"/>
    </source>
</evidence>
<dbReference type="Proteomes" id="UP001597058">
    <property type="component" value="Unassembled WGS sequence"/>
</dbReference>
<keyword evidence="3" id="KW-1185">Reference proteome</keyword>
<reference evidence="3" key="1">
    <citation type="journal article" date="2019" name="Int. J. Syst. Evol. Microbiol.">
        <title>The Global Catalogue of Microorganisms (GCM) 10K type strain sequencing project: providing services to taxonomists for standard genome sequencing and annotation.</title>
        <authorList>
            <consortium name="The Broad Institute Genomics Platform"/>
            <consortium name="The Broad Institute Genome Sequencing Center for Infectious Disease"/>
            <person name="Wu L."/>
            <person name="Ma J."/>
        </authorList>
    </citation>
    <scope>NUCLEOTIDE SEQUENCE [LARGE SCALE GENOMIC DNA]</scope>
    <source>
        <strain evidence="3">CGMCC 4.7020</strain>
    </source>
</reference>